<feature type="domain" description="HTH lysR-type" evidence="1">
    <location>
        <begin position="25"/>
        <end position="83"/>
    </location>
</feature>
<evidence type="ECO:0000259" key="1">
    <source>
        <dbReference type="Pfam" id="PF00126"/>
    </source>
</evidence>
<dbReference type="InterPro" id="IPR000847">
    <property type="entry name" value="LysR_HTH_N"/>
</dbReference>
<dbReference type="PANTHER" id="PTHR30432:SF1">
    <property type="entry name" value="DNA-BINDING TRANSCRIPTIONAL DUAL REGULATOR MODE"/>
    <property type="match status" value="1"/>
</dbReference>
<proteinExistence type="predicted"/>
<protein>
    <submittedName>
        <fullName evidence="2">Molybdate transport system regulatory protein</fullName>
    </submittedName>
</protein>
<dbReference type="SUPFAM" id="SSF46785">
    <property type="entry name" value="Winged helix' DNA-binding domain"/>
    <property type="match status" value="1"/>
</dbReference>
<dbReference type="PANTHER" id="PTHR30432">
    <property type="entry name" value="TRANSCRIPTIONAL REGULATOR MODE"/>
    <property type="match status" value="1"/>
</dbReference>
<reference evidence="2 3" key="1">
    <citation type="submission" date="2018-07" db="EMBL/GenBank/DDBJ databases">
        <title>Leeuwenhoekiella genomics.</title>
        <authorList>
            <person name="Tahon G."/>
            <person name="Willems A."/>
        </authorList>
    </citation>
    <scope>NUCLEOTIDE SEQUENCE [LARGE SCALE GENOMIC DNA]</scope>
    <source>
        <strain evidence="2 3">R-50232</strain>
    </source>
</reference>
<dbReference type="AlphaFoldDB" id="A0A4Q0NQX9"/>
<evidence type="ECO:0000313" key="3">
    <source>
        <dbReference type="Proteomes" id="UP000289821"/>
    </source>
</evidence>
<dbReference type="InterPro" id="IPR036388">
    <property type="entry name" value="WH-like_DNA-bd_sf"/>
</dbReference>
<dbReference type="InterPro" id="IPR036390">
    <property type="entry name" value="WH_DNA-bd_sf"/>
</dbReference>
<dbReference type="InterPro" id="IPR051815">
    <property type="entry name" value="Molybdate_resp_trans_reg"/>
</dbReference>
<gene>
    <name evidence="2" type="ORF">DSM04_10852</name>
</gene>
<dbReference type="Pfam" id="PF00126">
    <property type="entry name" value="HTH_1"/>
    <property type="match status" value="1"/>
</dbReference>
<name>A0A4Q0NQX9_9FLAO</name>
<dbReference type="EMBL" id="QOVI01000008">
    <property type="protein sequence ID" value="RXG11955.1"/>
    <property type="molecule type" value="Genomic_DNA"/>
</dbReference>
<dbReference type="Proteomes" id="UP000289821">
    <property type="component" value="Unassembled WGS sequence"/>
</dbReference>
<dbReference type="RefSeq" id="WP_128762609.1">
    <property type="nucleotide sequence ID" value="NZ_QOVI01000008.1"/>
</dbReference>
<organism evidence="2 3">
    <name type="scientific">Leeuwenhoekiella aestuarii</name>
    <dbReference type="NCBI Taxonomy" id="2249426"/>
    <lineage>
        <taxon>Bacteria</taxon>
        <taxon>Pseudomonadati</taxon>
        <taxon>Bacteroidota</taxon>
        <taxon>Flavobacteriia</taxon>
        <taxon>Flavobacteriales</taxon>
        <taxon>Flavobacteriaceae</taxon>
        <taxon>Leeuwenhoekiella</taxon>
    </lineage>
</organism>
<comment type="caution">
    <text evidence="2">The sequence shown here is derived from an EMBL/GenBank/DDBJ whole genome shotgun (WGS) entry which is preliminary data.</text>
</comment>
<dbReference type="Gene3D" id="1.10.10.10">
    <property type="entry name" value="Winged helix-like DNA-binding domain superfamily/Winged helix DNA-binding domain"/>
    <property type="match status" value="1"/>
</dbReference>
<evidence type="ECO:0000313" key="2">
    <source>
        <dbReference type="EMBL" id="RXG11955.1"/>
    </source>
</evidence>
<keyword evidence="3" id="KW-1185">Reference proteome</keyword>
<sequence>MKQVRSRIWIEQEGEVFLGYGRVILLKKVAETRSISAAAKAIGMSYKKAWNLINTMNTSSSQPLVITNTGGKDGGGTAVTDYGHKMIEEFETLNKACEAFLNEKFNTLKEVKS</sequence>
<accession>A0A4Q0NQX9</accession>
<dbReference type="GO" id="GO:0003700">
    <property type="term" value="F:DNA-binding transcription factor activity"/>
    <property type="evidence" value="ECO:0007669"/>
    <property type="project" value="InterPro"/>
</dbReference>
<dbReference type="OrthoDB" id="9805928at2"/>